<dbReference type="EMBL" id="CM047737">
    <property type="protein sequence ID" value="KAJ0047718.1"/>
    <property type="molecule type" value="Genomic_DNA"/>
</dbReference>
<comment type="caution">
    <text evidence="1">The sequence shown here is derived from an EMBL/GenBank/DDBJ whole genome shotgun (WGS) entry which is preliminary data.</text>
</comment>
<organism evidence="1 2">
    <name type="scientific">Pistacia integerrima</name>
    <dbReference type="NCBI Taxonomy" id="434235"/>
    <lineage>
        <taxon>Eukaryota</taxon>
        <taxon>Viridiplantae</taxon>
        <taxon>Streptophyta</taxon>
        <taxon>Embryophyta</taxon>
        <taxon>Tracheophyta</taxon>
        <taxon>Spermatophyta</taxon>
        <taxon>Magnoliopsida</taxon>
        <taxon>eudicotyledons</taxon>
        <taxon>Gunneridae</taxon>
        <taxon>Pentapetalae</taxon>
        <taxon>rosids</taxon>
        <taxon>malvids</taxon>
        <taxon>Sapindales</taxon>
        <taxon>Anacardiaceae</taxon>
        <taxon>Pistacia</taxon>
    </lineage>
</organism>
<reference evidence="2" key="1">
    <citation type="journal article" date="2023" name="G3 (Bethesda)">
        <title>Genome assembly and association tests identify interacting loci associated with vigor, precocity, and sex in interspecific pistachio rootstocks.</title>
        <authorList>
            <person name="Palmer W."/>
            <person name="Jacygrad E."/>
            <person name="Sagayaradj S."/>
            <person name="Cavanaugh K."/>
            <person name="Han R."/>
            <person name="Bertier L."/>
            <person name="Beede B."/>
            <person name="Kafkas S."/>
            <person name="Golino D."/>
            <person name="Preece J."/>
            <person name="Michelmore R."/>
        </authorList>
    </citation>
    <scope>NUCLEOTIDE SEQUENCE [LARGE SCALE GENOMIC DNA]</scope>
</reference>
<proteinExistence type="predicted"/>
<gene>
    <name evidence="1" type="ORF">Pint_16293</name>
</gene>
<sequence length="91" mass="10708">MRRRAADYRRPVRRRFSDWIWVLLGLFLFVGLVLFVLHHNQHEDRGDKIVQLFSSICWVDFGVAYLILKLGMLISVLIFKVSIGLGVLMLY</sequence>
<keyword evidence="2" id="KW-1185">Reference proteome</keyword>
<protein>
    <submittedName>
        <fullName evidence="1">Uncharacterized protein</fullName>
    </submittedName>
</protein>
<evidence type="ECO:0000313" key="2">
    <source>
        <dbReference type="Proteomes" id="UP001163603"/>
    </source>
</evidence>
<accession>A0ACC0ZAX5</accession>
<evidence type="ECO:0000313" key="1">
    <source>
        <dbReference type="EMBL" id="KAJ0047718.1"/>
    </source>
</evidence>
<dbReference type="Proteomes" id="UP001163603">
    <property type="component" value="Chromosome 2"/>
</dbReference>
<name>A0ACC0ZAX5_9ROSI</name>